<keyword evidence="4" id="KW-0472">Membrane</keyword>
<dbReference type="PANTHER" id="PTHR30386">
    <property type="entry name" value="MEMBRANE FUSION SUBUNIT OF EMRAB-TOLC MULTIDRUG EFFLUX PUMP"/>
    <property type="match status" value="1"/>
</dbReference>
<comment type="caution">
    <text evidence="8">The sequence shown here is derived from an EMBL/GenBank/DDBJ whole genome shotgun (WGS) entry which is preliminary data.</text>
</comment>
<dbReference type="GO" id="GO:0015562">
    <property type="term" value="F:efflux transmembrane transporter activity"/>
    <property type="evidence" value="ECO:0007669"/>
    <property type="project" value="InterPro"/>
</dbReference>
<dbReference type="Gene3D" id="1.10.287.470">
    <property type="entry name" value="Helix hairpin bin"/>
    <property type="match status" value="2"/>
</dbReference>
<dbReference type="Proteomes" id="UP000092508">
    <property type="component" value="Unassembled WGS sequence"/>
</dbReference>
<comment type="similarity">
    <text evidence="1">Belongs to the membrane fusion protein (MFP) (TC 8.A.1) family.</text>
</comment>
<feature type="domain" description="Multidrug resistance protein MdtA-like alpha-helical hairpin" evidence="5">
    <location>
        <begin position="167"/>
        <end position="228"/>
    </location>
</feature>
<feature type="domain" description="Multidrug resistance protein MdtA-like barrel-sandwich hybrid" evidence="6">
    <location>
        <begin position="100"/>
        <end position="292"/>
    </location>
</feature>
<feature type="coiled-coil region" evidence="2">
    <location>
        <begin position="130"/>
        <end position="237"/>
    </location>
</feature>
<gene>
    <name evidence="8" type="ORF">A9308_00225</name>
</gene>
<dbReference type="AlphaFoldDB" id="A0A1B8QD41"/>
<evidence type="ECO:0000256" key="2">
    <source>
        <dbReference type="SAM" id="Coils"/>
    </source>
</evidence>
<protein>
    <submittedName>
        <fullName evidence="8">RND transporter</fullName>
    </submittedName>
</protein>
<evidence type="ECO:0000313" key="8">
    <source>
        <dbReference type="EMBL" id="OBX79500.1"/>
    </source>
</evidence>
<dbReference type="RefSeq" id="WP_067236026.1">
    <property type="nucleotide sequence ID" value="NZ_LZMZ01000012.1"/>
</dbReference>
<dbReference type="EMBL" id="LZMZ01000012">
    <property type="protein sequence ID" value="OBX79500.1"/>
    <property type="molecule type" value="Genomic_DNA"/>
</dbReference>
<evidence type="ECO:0000259" key="6">
    <source>
        <dbReference type="Pfam" id="PF25917"/>
    </source>
</evidence>
<dbReference type="InterPro" id="IPR050739">
    <property type="entry name" value="MFP"/>
</dbReference>
<feature type="region of interest" description="Disordered" evidence="3">
    <location>
        <begin position="1"/>
        <end position="45"/>
    </location>
</feature>
<dbReference type="PANTHER" id="PTHR30386:SF24">
    <property type="entry name" value="MULTIDRUG RESISTANCE EFFLUX PUMP"/>
    <property type="match status" value="1"/>
</dbReference>
<keyword evidence="4" id="KW-1133">Transmembrane helix</keyword>
<dbReference type="SUPFAM" id="SSF111369">
    <property type="entry name" value="HlyD-like secretion proteins"/>
    <property type="match status" value="3"/>
</dbReference>
<dbReference type="PRINTS" id="PR01490">
    <property type="entry name" value="RTXTOXIND"/>
</dbReference>
<evidence type="ECO:0000313" key="9">
    <source>
        <dbReference type="Proteomes" id="UP000092508"/>
    </source>
</evidence>
<proteinExistence type="inferred from homology"/>
<dbReference type="Pfam" id="PF25954">
    <property type="entry name" value="Beta-barrel_RND_2"/>
    <property type="match status" value="1"/>
</dbReference>
<dbReference type="InterPro" id="IPR058792">
    <property type="entry name" value="Beta-barrel_RND_2"/>
</dbReference>
<dbReference type="Gene3D" id="2.40.50.100">
    <property type="match status" value="1"/>
</dbReference>
<reference evidence="8 9" key="1">
    <citation type="submission" date="2016-06" db="EMBL/GenBank/DDBJ databases">
        <title>Draft genome of Moraxella atlantae CCUG 66109.</title>
        <authorList>
            <person name="Salva-Serra F."/>
            <person name="Engstrom-Jakobsson H."/>
            <person name="Thorell K."/>
            <person name="Gonzales-Siles L."/>
            <person name="Karlsson R."/>
            <person name="Boulund F."/>
            <person name="Engstrand L."/>
            <person name="Kristiansson E."/>
            <person name="Moore E."/>
        </authorList>
    </citation>
    <scope>NUCLEOTIDE SEQUENCE [LARGE SCALE GENOMIC DNA]</scope>
    <source>
        <strain evidence="8 9">CCUG 66109</strain>
    </source>
</reference>
<keyword evidence="2" id="KW-0175">Coiled coil</keyword>
<feature type="compositionally biased region" description="Polar residues" evidence="3">
    <location>
        <begin position="15"/>
        <end position="28"/>
    </location>
</feature>
<evidence type="ECO:0000256" key="3">
    <source>
        <dbReference type="SAM" id="MobiDB-lite"/>
    </source>
</evidence>
<dbReference type="Pfam" id="PF25917">
    <property type="entry name" value="BSH_RND"/>
    <property type="match status" value="1"/>
</dbReference>
<name>A0A1B8QD41_9GAMM</name>
<feature type="domain" description="CusB-like beta-barrel" evidence="7">
    <location>
        <begin position="298"/>
        <end position="340"/>
    </location>
</feature>
<evidence type="ECO:0000256" key="4">
    <source>
        <dbReference type="SAM" id="Phobius"/>
    </source>
</evidence>
<accession>A0A1B8QD41</accession>
<sequence>MSDPTSANRPDERANQPQINADQASGDNATSAPAPTATDAAPAPAATPKLIKPRKVTFIAMAALFVIGAAIVLSVWHVKPFSTTIEQTDNSYVRGNSTVLSSQISGYVDQVLVKDFDHVTAGQPLLRINADNYNQQVVQAESAVTQAQTNLANQQQVIEQRKADIRVAQTRVTQAQTQLDLAQKQLNRLLQLVDIGAVSQAEVDTARANVANNVAALNQARANLDATREALKTAEVAQIGLQAQIKSANAQVDQAKTMKNYSQVTAPISGQLGQVGVRNGQYVSTGTQLMYIIPAETWVIANFKETQMQHIHIGQPATFTVDALGGKRFTGHVNSISPATGSEFSVIKTDNATGNFTKVVQRIAVRIDIDPNQPDTDQLRPGMSVITKIDTAAKSVPNAVGSLAEQKAS</sequence>
<evidence type="ECO:0000259" key="5">
    <source>
        <dbReference type="Pfam" id="PF25876"/>
    </source>
</evidence>
<dbReference type="Pfam" id="PF25876">
    <property type="entry name" value="HH_MFP_RND"/>
    <property type="match status" value="1"/>
</dbReference>
<dbReference type="STRING" id="34059.A9308_00225"/>
<evidence type="ECO:0000256" key="1">
    <source>
        <dbReference type="ARBA" id="ARBA00009477"/>
    </source>
</evidence>
<dbReference type="OrthoDB" id="9811754at2"/>
<dbReference type="Gene3D" id="2.40.30.170">
    <property type="match status" value="1"/>
</dbReference>
<dbReference type="InterPro" id="IPR058624">
    <property type="entry name" value="MdtA-like_HH"/>
</dbReference>
<dbReference type="InterPro" id="IPR058625">
    <property type="entry name" value="MdtA-like_BSH"/>
</dbReference>
<feature type="transmembrane region" description="Helical" evidence="4">
    <location>
        <begin position="58"/>
        <end position="78"/>
    </location>
</feature>
<keyword evidence="4" id="KW-0812">Transmembrane</keyword>
<feature type="compositionally biased region" description="Low complexity" evidence="3">
    <location>
        <begin position="29"/>
        <end position="45"/>
    </location>
</feature>
<organism evidence="8 9">
    <name type="scientific">Faucicola atlantae</name>
    <dbReference type="NCBI Taxonomy" id="34059"/>
    <lineage>
        <taxon>Bacteria</taxon>
        <taxon>Pseudomonadati</taxon>
        <taxon>Pseudomonadota</taxon>
        <taxon>Gammaproteobacteria</taxon>
        <taxon>Moraxellales</taxon>
        <taxon>Moraxellaceae</taxon>
        <taxon>Faucicola</taxon>
    </lineage>
</organism>
<evidence type="ECO:0000259" key="7">
    <source>
        <dbReference type="Pfam" id="PF25954"/>
    </source>
</evidence>